<accession>A0A7K0EL04</accession>
<dbReference type="AlphaFoldDB" id="A0A7K0EL04"/>
<organism evidence="1 2">
    <name type="scientific">Larkinella terrae</name>
    <dbReference type="NCBI Taxonomy" id="2025311"/>
    <lineage>
        <taxon>Bacteria</taxon>
        <taxon>Pseudomonadati</taxon>
        <taxon>Bacteroidota</taxon>
        <taxon>Cytophagia</taxon>
        <taxon>Cytophagales</taxon>
        <taxon>Spirosomataceae</taxon>
        <taxon>Larkinella</taxon>
    </lineage>
</organism>
<reference evidence="1 2" key="1">
    <citation type="journal article" date="2018" name="Antonie Van Leeuwenhoek">
        <title>Larkinella terrae sp. nov., isolated from soil on Jeju Island, South Korea.</title>
        <authorList>
            <person name="Ten L.N."/>
            <person name="Jeon J."/>
            <person name="Park S.J."/>
            <person name="Park S."/>
            <person name="Lee S.Y."/>
            <person name="Kim M.K."/>
            <person name="Jung H.Y."/>
        </authorList>
    </citation>
    <scope>NUCLEOTIDE SEQUENCE [LARGE SCALE GENOMIC DNA]</scope>
    <source>
        <strain evidence="1 2">KCTC 52001</strain>
    </source>
</reference>
<proteinExistence type="predicted"/>
<keyword evidence="2" id="KW-1185">Reference proteome</keyword>
<dbReference type="EMBL" id="WJXZ01000009">
    <property type="protein sequence ID" value="MRS62540.1"/>
    <property type="molecule type" value="Genomic_DNA"/>
</dbReference>
<evidence type="ECO:0000313" key="1">
    <source>
        <dbReference type="EMBL" id="MRS62540.1"/>
    </source>
</evidence>
<sequence>MNWIPTGISFAFVLLFSCQQAEPKRLVPAFYYWQTTFNPTPSERQLLDRQHVRKLYIRYFDVDWDQQTQSPIPKAVIRFTARPAGLQVIPVVFITNQTLIRCQTAAISDLADKLVRKINQISQQNGIDPSEIQLDCDWTATTRERYFQLLREVKNRHRGLVSVTIRLHQIKFPEQTGIPPVERGMLMFYNMADWKRPETRNSIYDLEVARRYTDFLEKYPLPLDVVLPLFRWTVVYRTNRFLTLLNNVDENTLKTFSYLKPQMENRYLALRDTNALGFSIRRGDLFRAEACKPADLEAGKQLLLSKIQNQKLTFALYHLDSTVISSYSDAFFQSLYRPYP</sequence>
<name>A0A7K0EL04_9BACT</name>
<comment type="caution">
    <text evidence="1">The sequence shown here is derived from an EMBL/GenBank/DDBJ whole genome shotgun (WGS) entry which is preliminary data.</text>
</comment>
<protein>
    <submittedName>
        <fullName evidence="1">Uncharacterized protein</fullName>
    </submittedName>
</protein>
<dbReference type="Proteomes" id="UP000441754">
    <property type="component" value="Unassembled WGS sequence"/>
</dbReference>
<evidence type="ECO:0000313" key="2">
    <source>
        <dbReference type="Proteomes" id="UP000441754"/>
    </source>
</evidence>
<gene>
    <name evidence="1" type="ORF">GJJ30_14655</name>
</gene>